<accession>A0AAD4ITV5</accession>
<keyword evidence="6" id="KW-1185">Reference proteome</keyword>
<dbReference type="HAMAP" id="MF_00391">
    <property type="entry name" value="Ribosomal_bL34"/>
    <property type="match status" value="1"/>
</dbReference>
<dbReference type="GO" id="GO:0003735">
    <property type="term" value="F:structural constituent of ribosome"/>
    <property type="evidence" value="ECO:0007669"/>
    <property type="project" value="InterPro"/>
</dbReference>
<comment type="similarity">
    <text evidence="1">Belongs to the bacterial ribosomal protein bL34 family.</text>
</comment>
<dbReference type="PANTHER" id="PTHR14503">
    <property type="entry name" value="MITOCHONDRIAL RIBOSOMAL PROTEIN 34 FAMILY MEMBER"/>
    <property type="match status" value="1"/>
</dbReference>
<dbReference type="Gene3D" id="1.10.287.3980">
    <property type="match status" value="1"/>
</dbReference>
<dbReference type="Pfam" id="PF00468">
    <property type="entry name" value="Ribosomal_L34"/>
    <property type="match status" value="1"/>
</dbReference>
<organism evidence="5 6">
    <name type="scientific">Perilla frutescens var. hirtella</name>
    <name type="common">Perilla citriodora</name>
    <name type="synonym">Perilla setoyensis</name>
    <dbReference type="NCBI Taxonomy" id="608512"/>
    <lineage>
        <taxon>Eukaryota</taxon>
        <taxon>Viridiplantae</taxon>
        <taxon>Streptophyta</taxon>
        <taxon>Embryophyta</taxon>
        <taxon>Tracheophyta</taxon>
        <taxon>Spermatophyta</taxon>
        <taxon>Magnoliopsida</taxon>
        <taxon>eudicotyledons</taxon>
        <taxon>Gunneridae</taxon>
        <taxon>Pentapetalae</taxon>
        <taxon>asterids</taxon>
        <taxon>lamiids</taxon>
        <taxon>Lamiales</taxon>
        <taxon>Lamiaceae</taxon>
        <taxon>Nepetoideae</taxon>
        <taxon>Elsholtzieae</taxon>
        <taxon>Perilla</taxon>
    </lineage>
</organism>
<dbReference type="EMBL" id="SDAM02002666">
    <property type="protein sequence ID" value="KAH6821115.1"/>
    <property type="molecule type" value="Genomic_DNA"/>
</dbReference>
<dbReference type="PANTHER" id="PTHR14503:SF12">
    <property type="entry name" value="RIBOSOMAL PROTEIN L34"/>
    <property type="match status" value="1"/>
</dbReference>
<reference evidence="5 6" key="1">
    <citation type="journal article" date="2021" name="Nat. Commun.">
        <title>Incipient diploidization of the medicinal plant Perilla within 10,000 years.</title>
        <authorList>
            <person name="Zhang Y."/>
            <person name="Shen Q."/>
            <person name="Leng L."/>
            <person name="Zhang D."/>
            <person name="Chen S."/>
            <person name="Shi Y."/>
            <person name="Ning Z."/>
            <person name="Chen S."/>
        </authorList>
    </citation>
    <scope>NUCLEOTIDE SEQUENCE [LARGE SCALE GENOMIC DNA]</scope>
    <source>
        <strain evidence="6">cv. PC099</strain>
    </source>
</reference>
<dbReference type="GO" id="GO:0005762">
    <property type="term" value="C:mitochondrial large ribosomal subunit"/>
    <property type="evidence" value="ECO:0007669"/>
    <property type="project" value="TreeGrafter"/>
</dbReference>
<dbReference type="InterPro" id="IPR000271">
    <property type="entry name" value="Ribosomal_bL34"/>
</dbReference>
<evidence type="ECO:0000313" key="5">
    <source>
        <dbReference type="EMBL" id="KAH6821115.1"/>
    </source>
</evidence>
<keyword evidence="2 5" id="KW-0689">Ribosomal protein</keyword>
<evidence type="ECO:0000256" key="3">
    <source>
        <dbReference type="ARBA" id="ARBA00023274"/>
    </source>
</evidence>
<sequence>MASSKTLFRAGASMATRFLNRAFHTSPNPYPALKPELIAARKLLPSLFIPQSHKTTPFHFAQHPNDAEFLIKLSSEGFLYPSGLPSIPFFLPEGDESSSSEPMLTHTKRTYQPSNIRRKRVHGFFARKSTKGGRRVIARRVAKGRYRITA</sequence>
<comment type="caution">
    <text evidence="5">The sequence shown here is derived from an EMBL/GenBank/DDBJ whole genome shotgun (WGS) entry which is preliminary data.</text>
</comment>
<dbReference type="AlphaFoldDB" id="A0AAD4ITV5"/>
<name>A0AAD4ITV5_PERFH</name>
<evidence type="ECO:0000256" key="2">
    <source>
        <dbReference type="ARBA" id="ARBA00022980"/>
    </source>
</evidence>
<evidence type="ECO:0000256" key="1">
    <source>
        <dbReference type="ARBA" id="ARBA00010111"/>
    </source>
</evidence>
<gene>
    <name evidence="5" type="ORF">C2S53_019630</name>
</gene>
<dbReference type="InterPro" id="IPR020939">
    <property type="entry name" value="Ribosomal_bL34_CS"/>
</dbReference>
<protein>
    <recommendedName>
        <fullName evidence="4">Large ribosomal subunit protein bL34m</fullName>
    </recommendedName>
</protein>
<evidence type="ECO:0000313" key="6">
    <source>
        <dbReference type="Proteomes" id="UP001190926"/>
    </source>
</evidence>
<evidence type="ECO:0000256" key="4">
    <source>
        <dbReference type="ARBA" id="ARBA00035274"/>
    </source>
</evidence>
<proteinExistence type="inferred from homology"/>
<dbReference type="PROSITE" id="PS00784">
    <property type="entry name" value="RIBOSOMAL_L34"/>
    <property type="match status" value="1"/>
</dbReference>
<dbReference type="Proteomes" id="UP001190926">
    <property type="component" value="Unassembled WGS sequence"/>
</dbReference>
<dbReference type="FunFam" id="1.10.287.3980:FF:000001">
    <property type="entry name" value="Mitochondrial ribosomal protein L34"/>
    <property type="match status" value="1"/>
</dbReference>
<dbReference type="GO" id="GO:0006412">
    <property type="term" value="P:translation"/>
    <property type="evidence" value="ECO:0007669"/>
    <property type="project" value="InterPro"/>
</dbReference>
<keyword evidence="3" id="KW-0687">Ribonucleoprotein</keyword>
<dbReference type="NCBIfam" id="TIGR01030">
    <property type="entry name" value="rpmH_bact"/>
    <property type="match status" value="1"/>
</dbReference>